<evidence type="ECO:0000313" key="2">
    <source>
        <dbReference type="Proteomes" id="UP001279734"/>
    </source>
</evidence>
<proteinExistence type="predicted"/>
<dbReference type="Proteomes" id="UP001279734">
    <property type="component" value="Unassembled WGS sequence"/>
</dbReference>
<comment type="caution">
    <text evidence="1">The sequence shown here is derived from an EMBL/GenBank/DDBJ whole genome shotgun (WGS) entry which is preliminary data.</text>
</comment>
<gene>
    <name evidence="1" type="ORF">Nepgr_033522</name>
</gene>
<sequence length="280" mass="31050">MKEPIFPSAVDVLEVMPSEVLQVSKLKDFSPLARRVAARISTLKAKNSMIGKCSSWQLSHYNPLLINEKDVVKWVLRKTRASHKGAVVQRTSNSYRDDLRFKSPDSPICQGQKVHQELLFESMDYLQKSEVAKTADIEVAYQWRPVHHVKGRNAYQKSTREGILGLDLEDPRRRGELHCDPPDPKSLISNDEIPTKIGAMPVSPVELTCAAPDLATGNKPMLPLNPIRLALDSSDDVPTCLLGDLQLDTFSQPADEKAEGSCVGYALRSENLGLGTFSSK</sequence>
<accession>A0AAD3Y700</accession>
<organism evidence="1 2">
    <name type="scientific">Nepenthes gracilis</name>
    <name type="common">Slender pitcher plant</name>
    <dbReference type="NCBI Taxonomy" id="150966"/>
    <lineage>
        <taxon>Eukaryota</taxon>
        <taxon>Viridiplantae</taxon>
        <taxon>Streptophyta</taxon>
        <taxon>Embryophyta</taxon>
        <taxon>Tracheophyta</taxon>
        <taxon>Spermatophyta</taxon>
        <taxon>Magnoliopsida</taxon>
        <taxon>eudicotyledons</taxon>
        <taxon>Gunneridae</taxon>
        <taxon>Pentapetalae</taxon>
        <taxon>Caryophyllales</taxon>
        <taxon>Nepenthaceae</taxon>
        <taxon>Nepenthes</taxon>
    </lineage>
</organism>
<name>A0AAD3Y700_NEPGR</name>
<keyword evidence="2" id="KW-1185">Reference proteome</keyword>
<evidence type="ECO:0000313" key="1">
    <source>
        <dbReference type="EMBL" id="GMH31678.1"/>
    </source>
</evidence>
<protein>
    <submittedName>
        <fullName evidence="1">Uncharacterized protein</fullName>
    </submittedName>
</protein>
<reference evidence="1" key="1">
    <citation type="submission" date="2023-05" db="EMBL/GenBank/DDBJ databases">
        <title>Nepenthes gracilis genome sequencing.</title>
        <authorList>
            <person name="Fukushima K."/>
        </authorList>
    </citation>
    <scope>NUCLEOTIDE SEQUENCE</scope>
    <source>
        <strain evidence="1">SING2019-196</strain>
    </source>
</reference>
<dbReference type="AlphaFoldDB" id="A0AAD3Y700"/>
<dbReference type="EMBL" id="BSYO01000040">
    <property type="protein sequence ID" value="GMH31678.1"/>
    <property type="molecule type" value="Genomic_DNA"/>
</dbReference>